<keyword evidence="3 6" id="KW-0285">Flavoprotein</keyword>
<comment type="similarity">
    <text evidence="2 6">Belongs to the acyl-CoA dehydrogenase family.</text>
</comment>
<dbReference type="PANTHER" id="PTHR43884">
    <property type="entry name" value="ACYL-COA DEHYDROGENASE"/>
    <property type="match status" value="1"/>
</dbReference>
<name>G9XLA7_DESHA</name>
<protein>
    <submittedName>
        <fullName evidence="10">Acyl-CoA dehydrogenase protein</fullName>
    </submittedName>
</protein>
<dbReference type="InterPro" id="IPR013786">
    <property type="entry name" value="AcylCoA_DH/ox_N"/>
</dbReference>
<proteinExistence type="inferred from homology"/>
<gene>
    <name evidence="10" type="ORF">HMPREF0322_01741</name>
</gene>
<evidence type="ECO:0000256" key="6">
    <source>
        <dbReference type="RuleBase" id="RU362125"/>
    </source>
</evidence>
<evidence type="ECO:0000256" key="3">
    <source>
        <dbReference type="ARBA" id="ARBA00022630"/>
    </source>
</evidence>
<dbReference type="Proteomes" id="UP000004416">
    <property type="component" value="Unassembled WGS sequence"/>
</dbReference>
<dbReference type="PATRIC" id="fig|537010.4.peg.1624"/>
<dbReference type="InterPro" id="IPR009100">
    <property type="entry name" value="AcylCoA_DH/oxidase_NM_dom_sf"/>
</dbReference>
<dbReference type="Pfam" id="PF00441">
    <property type="entry name" value="Acyl-CoA_dh_1"/>
    <property type="match status" value="1"/>
</dbReference>
<feature type="domain" description="Acyl-CoA dehydrogenase/oxidase C-terminal" evidence="7">
    <location>
        <begin position="253"/>
        <end position="392"/>
    </location>
</feature>
<dbReference type="InterPro" id="IPR009075">
    <property type="entry name" value="AcylCo_DH/oxidase_C"/>
</dbReference>
<comment type="cofactor">
    <cofactor evidence="1 6">
        <name>FAD</name>
        <dbReference type="ChEBI" id="CHEBI:57692"/>
    </cofactor>
</comment>
<dbReference type="PROSITE" id="PS00072">
    <property type="entry name" value="ACYL_COA_DH_1"/>
    <property type="match status" value="1"/>
</dbReference>
<dbReference type="EMBL" id="AFZX01000040">
    <property type="protein sequence ID" value="EHL07624.1"/>
    <property type="molecule type" value="Genomic_DNA"/>
</dbReference>
<comment type="caution">
    <text evidence="10">The sequence shown here is derived from an EMBL/GenBank/DDBJ whole genome shotgun (WGS) entry which is preliminary data.</text>
</comment>
<dbReference type="Pfam" id="PF02770">
    <property type="entry name" value="Acyl-CoA_dh_M"/>
    <property type="match status" value="1"/>
</dbReference>
<evidence type="ECO:0000256" key="1">
    <source>
        <dbReference type="ARBA" id="ARBA00001974"/>
    </source>
</evidence>
<evidence type="ECO:0000259" key="7">
    <source>
        <dbReference type="Pfam" id="PF00441"/>
    </source>
</evidence>
<keyword evidence="5 6" id="KW-0560">Oxidoreductase</keyword>
<dbReference type="Gene3D" id="2.40.110.10">
    <property type="entry name" value="Butyryl-CoA Dehydrogenase, subunit A, domain 2"/>
    <property type="match status" value="1"/>
</dbReference>
<dbReference type="Gene3D" id="1.20.140.10">
    <property type="entry name" value="Butyryl-CoA Dehydrogenase, subunit A, domain 3"/>
    <property type="match status" value="1"/>
</dbReference>
<dbReference type="InterPro" id="IPR006091">
    <property type="entry name" value="Acyl-CoA_Oxase/DH_mid-dom"/>
</dbReference>
<evidence type="ECO:0000256" key="4">
    <source>
        <dbReference type="ARBA" id="ARBA00022827"/>
    </source>
</evidence>
<dbReference type="GO" id="GO:0050660">
    <property type="term" value="F:flavin adenine dinucleotide binding"/>
    <property type="evidence" value="ECO:0007669"/>
    <property type="project" value="InterPro"/>
</dbReference>
<dbReference type="Gene3D" id="1.10.540.10">
    <property type="entry name" value="Acyl-CoA dehydrogenase/oxidase, N-terminal domain"/>
    <property type="match status" value="1"/>
</dbReference>
<dbReference type="InterPro" id="IPR006089">
    <property type="entry name" value="Acyl-CoA_DH_CS"/>
</dbReference>
<dbReference type="InterPro" id="IPR037069">
    <property type="entry name" value="AcylCoA_DH/ox_N_sf"/>
</dbReference>
<reference evidence="10 11" key="1">
    <citation type="submission" date="2011-08" db="EMBL/GenBank/DDBJ databases">
        <authorList>
            <person name="Weinstock G."/>
            <person name="Sodergren E."/>
            <person name="Clifton S."/>
            <person name="Fulton L."/>
            <person name="Fulton B."/>
            <person name="Courtney L."/>
            <person name="Fronick C."/>
            <person name="Harrison M."/>
            <person name="Strong C."/>
            <person name="Farmer C."/>
            <person name="Delahaunty K."/>
            <person name="Markovic C."/>
            <person name="Hall O."/>
            <person name="Minx P."/>
            <person name="Tomlinson C."/>
            <person name="Mitreva M."/>
            <person name="Hou S."/>
            <person name="Chen J."/>
            <person name="Wollam A."/>
            <person name="Pepin K.H."/>
            <person name="Johnson M."/>
            <person name="Bhonagiri V."/>
            <person name="Zhang X."/>
            <person name="Suruliraj S."/>
            <person name="Warren W."/>
            <person name="Chinwalla A."/>
            <person name="Mardis E.R."/>
            <person name="Wilson R.K."/>
        </authorList>
    </citation>
    <scope>NUCLEOTIDE SEQUENCE [LARGE SCALE GENOMIC DNA]</scope>
    <source>
        <strain evidence="10 11">DP7</strain>
    </source>
</reference>
<dbReference type="SUPFAM" id="SSF47203">
    <property type="entry name" value="Acyl-CoA dehydrogenase C-terminal domain-like"/>
    <property type="match status" value="1"/>
</dbReference>
<organism evidence="10 11">
    <name type="scientific">Desulfitobacterium hafniense DP7</name>
    <dbReference type="NCBI Taxonomy" id="537010"/>
    <lineage>
        <taxon>Bacteria</taxon>
        <taxon>Bacillati</taxon>
        <taxon>Bacillota</taxon>
        <taxon>Clostridia</taxon>
        <taxon>Eubacteriales</taxon>
        <taxon>Desulfitobacteriaceae</taxon>
        <taxon>Desulfitobacterium</taxon>
    </lineage>
</organism>
<dbReference type="FunFam" id="1.20.140.10:FF:000001">
    <property type="entry name" value="Acyl-CoA dehydrogenase"/>
    <property type="match status" value="1"/>
</dbReference>
<evidence type="ECO:0000259" key="8">
    <source>
        <dbReference type="Pfam" id="PF02770"/>
    </source>
</evidence>
<feature type="domain" description="Acyl-CoA dehydrogenase/oxidase N-terminal" evidence="9">
    <location>
        <begin position="19"/>
        <end position="132"/>
    </location>
</feature>
<sequence>MNGYSFLERREGMFDFLLTSEQKLLQEEAARFVKEKVPKQLILAMDEEKVIYPKEYLMDLGQARLLGLRFAERYSGRGLQWVDEVSVLEEIGVLGTSLACLYSLPSIVGEAINHFGSEVLKDRYLKPTLEGKLYTAEALTEPRGGSDFFGATTLARREGDVYILNGQKRFVVGAEGADYFMVYAKTDPEGPAHQSISAFIVDRGPGVEVEHIYGLMGTRGGGAGRVVFKDVKVPAENLLGVENGAADIFYQMMIPERLTSAAGALGMARAALEVASDYSTRRKAFGRKIKDFQGVNFKVADSITRLDAARSLVYTTARAVDSGVPGHVARRLVSEAKKFATDSAWAVVNDGMQIMGGIGYTNVFPIERLLRDIRLIMIWTGTNEVMNLIIQHEYYKERRGNLQFHRSLEEDAVNAHLTEEKVYE</sequence>
<dbReference type="GO" id="GO:0003995">
    <property type="term" value="F:acyl-CoA dehydrogenase activity"/>
    <property type="evidence" value="ECO:0007669"/>
    <property type="project" value="InterPro"/>
</dbReference>
<dbReference type="PANTHER" id="PTHR43884:SF12">
    <property type="entry name" value="ISOVALERYL-COA DEHYDROGENASE, MITOCHONDRIAL-RELATED"/>
    <property type="match status" value="1"/>
</dbReference>
<evidence type="ECO:0000313" key="10">
    <source>
        <dbReference type="EMBL" id="EHL07624.1"/>
    </source>
</evidence>
<dbReference type="HOGENOM" id="CLU_018204_3_5_9"/>
<evidence type="ECO:0000313" key="11">
    <source>
        <dbReference type="Proteomes" id="UP000004416"/>
    </source>
</evidence>
<feature type="domain" description="Acyl-CoA oxidase/dehydrogenase middle" evidence="8">
    <location>
        <begin position="137"/>
        <end position="231"/>
    </location>
</feature>
<dbReference type="InterPro" id="IPR046373">
    <property type="entry name" value="Acyl-CoA_Oxase/DH_mid-dom_sf"/>
</dbReference>
<dbReference type="AlphaFoldDB" id="G9XLA7"/>
<keyword evidence="4 6" id="KW-0274">FAD</keyword>
<dbReference type="Pfam" id="PF02771">
    <property type="entry name" value="Acyl-CoA_dh_N"/>
    <property type="match status" value="1"/>
</dbReference>
<dbReference type="InterPro" id="IPR036250">
    <property type="entry name" value="AcylCo_DH-like_C"/>
</dbReference>
<dbReference type="SUPFAM" id="SSF56645">
    <property type="entry name" value="Acyl-CoA dehydrogenase NM domain-like"/>
    <property type="match status" value="1"/>
</dbReference>
<evidence type="ECO:0000256" key="2">
    <source>
        <dbReference type="ARBA" id="ARBA00009347"/>
    </source>
</evidence>
<accession>G9XLA7</accession>
<dbReference type="CDD" id="cd00567">
    <property type="entry name" value="ACAD"/>
    <property type="match status" value="1"/>
</dbReference>
<evidence type="ECO:0000256" key="5">
    <source>
        <dbReference type="ARBA" id="ARBA00023002"/>
    </source>
</evidence>
<evidence type="ECO:0000259" key="9">
    <source>
        <dbReference type="Pfam" id="PF02771"/>
    </source>
</evidence>